<reference evidence="1" key="1">
    <citation type="submission" date="2023-07" db="EMBL/GenBank/DDBJ databases">
        <title>Sorghum-associated microbial communities from plants grown in Nebraska, USA.</title>
        <authorList>
            <person name="Schachtman D."/>
        </authorList>
    </citation>
    <scope>NUCLEOTIDE SEQUENCE</scope>
    <source>
        <strain evidence="1">DS1061</strain>
    </source>
</reference>
<comment type="caution">
    <text evidence="1">The sequence shown here is derived from an EMBL/GenBank/DDBJ whole genome shotgun (WGS) entry which is preliminary data.</text>
</comment>
<name>A0AB73I608_9BURK</name>
<organism evidence="1 2">
    <name type="scientific">Paraburkholderia caledonica</name>
    <dbReference type="NCBI Taxonomy" id="134536"/>
    <lineage>
        <taxon>Bacteria</taxon>
        <taxon>Pseudomonadati</taxon>
        <taxon>Pseudomonadota</taxon>
        <taxon>Betaproteobacteria</taxon>
        <taxon>Burkholderiales</taxon>
        <taxon>Burkholderiaceae</taxon>
        <taxon>Paraburkholderia</taxon>
    </lineage>
</organism>
<gene>
    <name evidence="1" type="ORF">J2793_000873</name>
</gene>
<proteinExistence type="predicted"/>
<dbReference type="RefSeq" id="WP_392392736.1">
    <property type="nucleotide sequence ID" value="NZ_JAURTK010000001.1"/>
</dbReference>
<evidence type="ECO:0000313" key="1">
    <source>
        <dbReference type="EMBL" id="MDP9645451.1"/>
    </source>
</evidence>
<dbReference type="EMBL" id="JAURTK010000001">
    <property type="protein sequence ID" value="MDP9645451.1"/>
    <property type="molecule type" value="Genomic_DNA"/>
</dbReference>
<dbReference type="AlphaFoldDB" id="A0AB73I608"/>
<evidence type="ECO:0000313" key="2">
    <source>
        <dbReference type="Proteomes" id="UP001229486"/>
    </source>
</evidence>
<protein>
    <submittedName>
        <fullName evidence="1">Uncharacterized protein</fullName>
    </submittedName>
</protein>
<sequence>MTSVAAWIELEEDADVAVARGMDIAGSDLAFRRIVALPDRTRLVGGWIYGLQAWAAERRITVGFGADALDISMRLRRNETHELVQQSCDVAAAQLLRAEIDAVGNPEAHFKIRAEEF</sequence>
<accession>A0AB73I608</accession>
<dbReference type="Proteomes" id="UP001229486">
    <property type="component" value="Unassembled WGS sequence"/>
</dbReference>